<dbReference type="InterPro" id="IPR054211">
    <property type="entry name" value="DUF6918"/>
</dbReference>
<sequence>MVSNLLDLSANPATKEAIVKDAQALVESELANKSGISAGAVKLAYKAVTSFAPGYYVETLNILVPSMLEALQPFWSDFQTSGGGSFGDYLAKRQDEVTPALLKITDDMAGASEKAVVVKAYNTVRGGASKHIEAALPALGGLVEKYAA</sequence>
<reference evidence="1 2" key="1">
    <citation type="submission" date="2019-03" db="EMBL/GenBank/DDBJ databases">
        <title>Sequencing the genomes of 1000 actinobacteria strains.</title>
        <authorList>
            <person name="Klenk H.-P."/>
        </authorList>
    </citation>
    <scope>NUCLEOTIDE SEQUENCE [LARGE SCALE GENOMIC DNA]</scope>
    <source>
        <strain evidence="1 2">DSM 43805</strain>
    </source>
</reference>
<organism evidence="1 2">
    <name type="scientific">Paractinoplanes brasiliensis</name>
    <dbReference type="NCBI Taxonomy" id="52695"/>
    <lineage>
        <taxon>Bacteria</taxon>
        <taxon>Bacillati</taxon>
        <taxon>Actinomycetota</taxon>
        <taxon>Actinomycetes</taxon>
        <taxon>Micromonosporales</taxon>
        <taxon>Micromonosporaceae</taxon>
        <taxon>Paractinoplanes</taxon>
    </lineage>
</organism>
<gene>
    <name evidence="1" type="ORF">C8E87_6922</name>
</gene>
<comment type="caution">
    <text evidence="1">The sequence shown here is derived from an EMBL/GenBank/DDBJ whole genome shotgun (WGS) entry which is preliminary data.</text>
</comment>
<accession>A0A4R6J8K9</accession>
<dbReference type="Proteomes" id="UP000294901">
    <property type="component" value="Unassembled WGS sequence"/>
</dbReference>
<proteinExistence type="predicted"/>
<keyword evidence="2" id="KW-1185">Reference proteome</keyword>
<evidence type="ECO:0000313" key="1">
    <source>
        <dbReference type="EMBL" id="TDO31497.1"/>
    </source>
</evidence>
<dbReference type="Pfam" id="PF21893">
    <property type="entry name" value="DUF6918"/>
    <property type="match status" value="1"/>
</dbReference>
<dbReference type="AlphaFoldDB" id="A0A4R6J8K9"/>
<dbReference type="EMBL" id="SNWR01000002">
    <property type="protein sequence ID" value="TDO31497.1"/>
    <property type="molecule type" value="Genomic_DNA"/>
</dbReference>
<protein>
    <submittedName>
        <fullName evidence="1">Uncharacterized protein</fullName>
    </submittedName>
</protein>
<dbReference type="OrthoDB" id="530636at2"/>
<evidence type="ECO:0000313" key="2">
    <source>
        <dbReference type="Proteomes" id="UP000294901"/>
    </source>
</evidence>
<name>A0A4R6J8K9_9ACTN</name>
<dbReference type="RefSeq" id="WP_133877597.1">
    <property type="nucleotide sequence ID" value="NZ_BOMD01000080.1"/>
</dbReference>